<feature type="region of interest" description="Disordered" evidence="5">
    <location>
        <begin position="43"/>
        <end position="86"/>
    </location>
</feature>
<keyword evidence="3 4" id="KW-0694">RNA-binding</keyword>
<dbReference type="Proteomes" id="UP000316714">
    <property type="component" value="Unassembled WGS sequence"/>
</dbReference>
<evidence type="ECO:0000256" key="4">
    <source>
        <dbReference type="HAMAP-Rule" id="MF_00167"/>
    </source>
</evidence>
<evidence type="ECO:0000313" key="7">
    <source>
        <dbReference type="Proteomes" id="UP000316714"/>
    </source>
</evidence>
<sequence length="123" mass="13444">MLVLSRKANEKIRIGDDITITILRTKGKTVRVGIEAPNSVPVLRGELSFEQPEDEEKQDAPTKPAGKPSQNQTPNQDWSTDSQPCVAHARVARSRVATVLPQMLGDAGPLRAMLDRRATAGEF</sequence>
<dbReference type="PANTHER" id="PTHR34984">
    <property type="entry name" value="CARBON STORAGE REGULATOR"/>
    <property type="match status" value="1"/>
</dbReference>
<dbReference type="SUPFAM" id="SSF117130">
    <property type="entry name" value="CsrA-like"/>
    <property type="match status" value="1"/>
</dbReference>
<dbReference type="Pfam" id="PF02599">
    <property type="entry name" value="CsrA"/>
    <property type="match status" value="1"/>
</dbReference>
<dbReference type="GO" id="GO:0048027">
    <property type="term" value="F:mRNA 5'-UTR binding"/>
    <property type="evidence" value="ECO:0007669"/>
    <property type="project" value="UniProtKB-UniRule"/>
</dbReference>
<evidence type="ECO:0000313" key="6">
    <source>
        <dbReference type="EMBL" id="TWT35685.1"/>
    </source>
</evidence>
<keyword evidence="1 4" id="KW-0963">Cytoplasm</keyword>
<dbReference type="GO" id="GO:1902208">
    <property type="term" value="P:regulation of bacterial-type flagellum assembly"/>
    <property type="evidence" value="ECO:0007669"/>
    <property type="project" value="UniProtKB-UniRule"/>
</dbReference>
<dbReference type="GO" id="GO:0006109">
    <property type="term" value="P:regulation of carbohydrate metabolic process"/>
    <property type="evidence" value="ECO:0007669"/>
    <property type="project" value="InterPro"/>
</dbReference>
<dbReference type="GO" id="GO:0044781">
    <property type="term" value="P:bacterial-type flagellum organization"/>
    <property type="evidence" value="ECO:0007669"/>
    <property type="project" value="UniProtKB-KW"/>
</dbReference>
<dbReference type="AlphaFoldDB" id="A0A5C5VDG3"/>
<gene>
    <name evidence="4" type="primary">csrA</name>
    <name evidence="6" type="ORF">KOR34_05790</name>
</gene>
<keyword evidence="2 4" id="KW-0810">Translation regulation</keyword>
<evidence type="ECO:0000256" key="2">
    <source>
        <dbReference type="ARBA" id="ARBA00022845"/>
    </source>
</evidence>
<comment type="function">
    <text evidence="4">A translational regulator that binds mRNA to regulate translation initiation and/or mRNA stability. Usually binds in the 5'-UTR at or near the Shine-Dalgarno sequence preventing ribosome-binding, thus repressing translation. Its main target seems to be the major flagellin gene, while its function is anatagonized by FliW.</text>
</comment>
<comment type="subcellular location">
    <subcellularLocation>
        <location evidence="4">Cytoplasm</location>
    </subcellularLocation>
</comment>
<reference evidence="6 7" key="1">
    <citation type="submission" date="2019-02" db="EMBL/GenBank/DDBJ databases">
        <title>Deep-cultivation of Planctomycetes and their phenomic and genomic characterization uncovers novel biology.</title>
        <authorList>
            <person name="Wiegand S."/>
            <person name="Jogler M."/>
            <person name="Boedeker C."/>
            <person name="Pinto D."/>
            <person name="Vollmers J."/>
            <person name="Rivas-Marin E."/>
            <person name="Kohn T."/>
            <person name="Peeters S.H."/>
            <person name="Heuer A."/>
            <person name="Rast P."/>
            <person name="Oberbeckmann S."/>
            <person name="Bunk B."/>
            <person name="Jeske O."/>
            <person name="Meyerdierks A."/>
            <person name="Storesund J.E."/>
            <person name="Kallscheuer N."/>
            <person name="Luecker S."/>
            <person name="Lage O.M."/>
            <person name="Pohl T."/>
            <person name="Merkel B.J."/>
            <person name="Hornburger P."/>
            <person name="Mueller R.-W."/>
            <person name="Bruemmer F."/>
            <person name="Labrenz M."/>
            <person name="Spormann A.M."/>
            <person name="Op Den Camp H."/>
            <person name="Overmann J."/>
            <person name="Amann R."/>
            <person name="Jetten M.S.M."/>
            <person name="Mascher T."/>
            <person name="Medema M.H."/>
            <person name="Devos D.P."/>
            <person name="Kaster A.-K."/>
            <person name="Ovreas L."/>
            <person name="Rohde M."/>
            <person name="Galperin M.Y."/>
            <person name="Jogler C."/>
        </authorList>
    </citation>
    <scope>NUCLEOTIDE SEQUENCE [LARGE SCALE GENOMIC DNA]</scope>
    <source>
        <strain evidence="6 7">KOR34</strain>
    </source>
</reference>
<dbReference type="InterPro" id="IPR003751">
    <property type="entry name" value="CsrA"/>
</dbReference>
<feature type="compositionally biased region" description="Polar residues" evidence="5">
    <location>
        <begin position="68"/>
        <end position="83"/>
    </location>
</feature>
<keyword evidence="4" id="KW-0678">Repressor</keyword>
<dbReference type="EMBL" id="SIHJ01000001">
    <property type="protein sequence ID" value="TWT35685.1"/>
    <property type="molecule type" value="Genomic_DNA"/>
</dbReference>
<dbReference type="Gene3D" id="2.60.40.4380">
    <property type="entry name" value="Translational regulator CsrA"/>
    <property type="match status" value="1"/>
</dbReference>
<name>A0A5C5VDG3_9BACT</name>
<dbReference type="RefSeq" id="WP_146562043.1">
    <property type="nucleotide sequence ID" value="NZ_SIHJ01000001.1"/>
</dbReference>
<evidence type="ECO:0000256" key="1">
    <source>
        <dbReference type="ARBA" id="ARBA00022490"/>
    </source>
</evidence>
<proteinExistence type="inferred from homology"/>
<comment type="subunit">
    <text evidence="4">Homodimer; the beta-strands of each monomer intercalate to form a hydrophobic core, while the alpha-helices form wings that extend away from the core.</text>
</comment>
<comment type="caution">
    <text evidence="6">The sequence shown here is derived from an EMBL/GenBank/DDBJ whole genome shotgun (WGS) entry which is preliminary data.</text>
</comment>
<dbReference type="HAMAP" id="MF_00167">
    <property type="entry name" value="CsrA"/>
    <property type="match status" value="1"/>
</dbReference>
<comment type="similarity">
    <text evidence="4">Belongs to the CsrA/RsmA family.</text>
</comment>
<dbReference type="GO" id="GO:0006402">
    <property type="term" value="P:mRNA catabolic process"/>
    <property type="evidence" value="ECO:0007669"/>
    <property type="project" value="InterPro"/>
</dbReference>
<evidence type="ECO:0000256" key="3">
    <source>
        <dbReference type="ARBA" id="ARBA00022884"/>
    </source>
</evidence>
<protein>
    <recommendedName>
        <fullName evidence="4">Translational regulator CsrA</fullName>
    </recommendedName>
</protein>
<dbReference type="GO" id="GO:0005829">
    <property type="term" value="C:cytosol"/>
    <property type="evidence" value="ECO:0007669"/>
    <property type="project" value="TreeGrafter"/>
</dbReference>
<dbReference type="PANTHER" id="PTHR34984:SF1">
    <property type="entry name" value="CARBON STORAGE REGULATOR"/>
    <property type="match status" value="1"/>
</dbReference>
<evidence type="ECO:0000256" key="5">
    <source>
        <dbReference type="SAM" id="MobiDB-lite"/>
    </source>
</evidence>
<keyword evidence="7" id="KW-1185">Reference proteome</keyword>
<dbReference type="OrthoDB" id="289081at2"/>
<dbReference type="GO" id="GO:0045947">
    <property type="term" value="P:negative regulation of translational initiation"/>
    <property type="evidence" value="ECO:0007669"/>
    <property type="project" value="UniProtKB-UniRule"/>
</dbReference>
<dbReference type="InterPro" id="IPR036107">
    <property type="entry name" value="CsrA_sf"/>
</dbReference>
<keyword evidence="4" id="KW-1005">Bacterial flagellum biogenesis</keyword>
<accession>A0A5C5VDG3</accession>
<organism evidence="6 7">
    <name type="scientific">Posidoniimonas corsicana</name>
    <dbReference type="NCBI Taxonomy" id="1938618"/>
    <lineage>
        <taxon>Bacteria</taxon>
        <taxon>Pseudomonadati</taxon>
        <taxon>Planctomycetota</taxon>
        <taxon>Planctomycetia</taxon>
        <taxon>Pirellulales</taxon>
        <taxon>Lacipirellulaceae</taxon>
        <taxon>Posidoniimonas</taxon>
    </lineage>
</organism>